<evidence type="ECO:0000256" key="1">
    <source>
        <dbReference type="SAM" id="MobiDB-lite"/>
    </source>
</evidence>
<gene>
    <name evidence="3" type="ORF">BJ508DRAFT_413988</name>
</gene>
<evidence type="ECO:0000313" key="4">
    <source>
        <dbReference type="Proteomes" id="UP000275078"/>
    </source>
</evidence>
<reference evidence="3 4" key="1">
    <citation type="journal article" date="2018" name="Nat. Ecol. Evol.">
        <title>Pezizomycetes genomes reveal the molecular basis of ectomycorrhizal truffle lifestyle.</title>
        <authorList>
            <person name="Murat C."/>
            <person name="Payen T."/>
            <person name="Noel B."/>
            <person name="Kuo A."/>
            <person name="Morin E."/>
            <person name="Chen J."/>
            <person name="Kohler A."/>
            <person name="Krizsan K."/>
            <person name="Balestrini R."/>
            <person name="Da Silva C."/>
            <person name="Montanini B."/>
            <person name="Hainaut M."/>
            <person name="Levati E."/>
            <person name="Barry K.W."/>
            <person name="Belfiori B."/>
            <person name="Cichocki N."/>
            <person name="Clum A."/>
            <person name="Dockter R.B."/>
            <person name="Fauchery L."/>
            <person name="Guy J."/>
            <person name="Iotti M."/>
            <person name="Le Tacon F."/>
            <person name="Lindquist E.A."/>
            <person name="Lipzen A."/>
            <person name="Malagnac F."/>
            <person name="Mello A."/>
            <person name="Molinier V."/>
            <person name="Miyauchi S."/>
            <person name="Poulain J."/>
            <person name="Riccioni C."/>
            <person name="Rubini A."/>
            <person name="Sitrit Y."/>
            <person name="Splivallo R."/>
            <person name="Traeger S."/>
            <person name="Wang M."/>
            <person name="Zifcakova L."/>
            <person name="Wipf D."/>
            <person name="Zambonelli A."/>
            <person name="Paolocci F."/>
            <person name="Nowrousian M."/>
            <person name="Ottonello S."/>
            <person name="Baldrian P."/>
            <person name="Spatafora J.W."/>
            <person name="Henrissat B."/>
            <person name="Nagy L.G."/>
            <person name="Aury J.M."/>
            <person name="Wincker P."/>
            <person name="Grigoriev I.V."/>
            <person name="Bonfante P."/>
            <person name="Martin F.M."/>
        </authorList>
    </citation>
    <scope>NUCLEOTIDE SEQUENCE [LARGE SCALE GENOMIC DNA]</scope>
    <source>
        <strain evidence="3 4">RN42</strain>
    </source>
</reference>
<feature type="compositionally biased region" description="Polar residues" evidence="1">
    <location>
        <begin position="106"/>
        <end position="119"/>
    </location>
</feature>
<feature type="transmembrane region" description="Helical" evidence="2">
    <location>
        <begin position="163"/>
        <end position="186"/>
    </location>
</feature>
<organism evidence="3 4">
    <name type="scientific">Ascobolus immersus RN42</name>
    <dbReference type="NCBI Taxonomy" id="1160509"/>
    <lineage>
        <taxon>Eukaryota</taxon>
        <taxon>Fungi</taxon>
        <taxon>Dikarya</taxon>
        <taxon>Ascomycota</taxon>
        <taxon>Pezizomycotina</taxon>
        <taxon>Pezizomycetes</taxon>
        <taxon>Pezizales</taxon>
        <taxon>Ascobolaceae</taxon>
        <taxon>Ascobolus</taxon>
    </lineage>
</organism>
<keyword evidence="2" id="KW-0812">Transmembrane</keyword>
<dbReference type="Proteomes" id="UP000275078">
    <property type="component" value="Unassembled WGS sequence"/>
</dbReference>
<feature type="compositionally biased region" description="Low complexity" evidence="1">
    <location>
        <begin position="69"/>
        <end position="82"/>
    </location>
</feature>
<name>A0A3N4I8Z6_ASCIM</name>
<dbReference type="NCBIfam" id="TIGR01167">
    <property type="entry name" value="LPXTG_anchor"/>
    <property type="match status" value="1"/>
</dbReference>
<evidence type="ECO:0000313" key="3">
    <source>
        <dbReference type="EMBL" id="RPA82545.1"/>
    </source>
</evidence>
<dbReference type="AlphaFoldDB" id="A0A3N4I8Z6"/>
<feature type="region of interest" description="Disordered" evidence="1">
    <location>
        <begin position="101"/>
        <end position="159"/>
    </location>
</feature>
<keyword evidence="2" id="KW-1133">Transmembrane helix</keyword>
<feature type="region of interest" description="Disordered" evidence="1">
    <location>
        <begin position="60"/>
        <end position="82"/>
    </location>
</feature>
<protein>
    <recommendedName>
        <fullName evidence="5">Mid2 domain-containing protein</fullName>
    </recommendedName>
</protein>
<accession>A0A3N4I8Z6</accession>
<keyword evidence="2" id="KW-0472">Membrane</keyword>
<evidence type="ECO:0008006" key="5">
    <source>
        <dbReference type="Google" id="ProtNLM"/>
    </source>
</evidence>
<sequence>MPSTNSDTVNVPTPIRETGEILAPNREAAVTPIVPTPTRGSVSLLSPYVSDAIVANTPIDENSTSSIQPVRPESSSPVSAEPPTAISSAIIVDPDGVGSVPATADPTGSVSTSANTISSHKTKATKSLPTTTPTNTLSPAPTMDSTRTANSSGTSSTGFSQSVVIGATIGAAAGTMIIGLVAFLLYRRRRKYNRSRLPSHLESGNEGSSDSDWMPSEKFLFGWWGSQRRKEKEMAEMEDTSRRELADTGKVEMEAENMVHELPAASKLSVVSAGGDGEGREGMIVDGEKVEVRKIGY</sequence>
<keyword evidence="4" id="KW-1185">Reference proteome</keyword>
<proteinExistence type="predicted"/>
<feature type="compositionally biased region" description="Low complexity" evidence="1">
    <location>
        <begin position="125"/>
        <end position="159"/>
    </location>
</feature>
<dbReference type="EMBL" id="ML119670">
    <property type="protein sequence ID" value="RPA82545.1"/>
    <property type="molecule type" value="Genomic_DNA"/>
</dbReference>
<evidence type="ECO:0000256" key="2">
    <source>
        <dbReference type="SAM" id="Phobius"/>
    </source>
</evidence>